<evidence type="ECO:0000256" key="1">
    <source>
        <dbReference type="ARBA" id="ARBA00022741"/>
    </source>
</evidence>
<proteinExistence type="predicted"/>
<name>A0ABQ7V6W4_SOLTU</name>
<dbReference type="InterPro" id="IPR006689">
    <property type="entry name" value="Small_GTPase_ARF/SAR"/>
</dbReference>
<organism evidence="4 5">
    <name type="scientific">Solanum tuberosum</name>
    <name type="common">Potato</name>
    <dbReference type="NCBI Taxonomy" id="4113"/>
    <lineage>
        <taxon>Eukaryota</taxon>
        <taxon>Viridiplantae</taxon>
        <taxon>Streptophyta</taxon>
        <taxon>Embryophyta</taxon>
        <taxon>Tracheophyta</taxon>
        <taxon>Spermatophyta</taxon>
        <taxon>Magnoliopsida</taxon>
        <taxon>eudicotyledons</taxon>
        <taxon>Gunneridae</taxon>
        <taxon>Pentapetalae</taxon>
        <taxon>asterids</taxon>
        <taxon>lamiids</taxon>
        <taxon>Solanales</taxon>
        <taxon>Solanaceae</taxon>
        <taxon>Solanoideae</taxon>
        <taxon>Solaneae</taxon>
        <taxon>Solanum</taxon>
    </lineage>
</organism>
<dbReference type="Pfam" id="PF00025">
    <property type="entry name" value="Arf"/>
    <property type="match status" value="1"/>
</dbReference>
<dbReference type="EMBL" id="JAIVGD010000015">
    <property type="protein sequence ID" value="KAH0759859.1"/>
    <property type="molecule type" value="Genomic_DNA"/>
</dbReference>
<accession>A0ABQ7V6W4</accession>
<feature type="domain" description="DUF4216" evidence="3">
    <location>
        <begin position="13"/>
        <end position="86"/>
    </location>
</feature>
<dbReference type="Pfam" id="PF13952">
    <property type="entry name" value="DUF4216"/>
    <property type="match status" value="1"/>
</dbReference>
<dbReference type="InterPro" id="IPR036925">
    <property type="entry name" value="TIF_IF2_dom3_sf"/>
</dbReference>
<evidence type="ECO:0000259" key="3">
    <source>
        <dbReference type="Pfam" id="PF13952"/>
    </source>
</evidence>
<dbReference type="SUPFAM" id="SSF52156">
    <property type="entry name" value="Initiation factor IF2/eIF5b, domain 3"/>
    <property type="match status" value="1"/>
</dbReference>
<reference evidence="4 5" key="1">
    <citation type="journal article" date="2021" name="bioRxiv">
        <title>Chromosome-scale and haplotype-resolved genome assembly of a tetraploid potato cultivar.</title>
        <authorList>
            <person name="Sun H."/>
            <person name="Jiao W.-B."/>
            <person name="Krause K."/>
            <person name="Campoy J.A."/>
            <person name="Goel M."/>
            <person name="Folz-Donahue K."/>
            <person name="Kukat C."/>
            <person name="Huettel B."/>
            <person name="Schneeberger K."/>
        </authorList>
    </citation>
    <scope>NUCLEOTIDE SEQUENCE [LARGE SCALE GENOMIC DNA]</scope>
    <source>
        <strain evidence="4">SolTubOtavaFocal</strain>
        <tissue evidence="4">Leaves</tissue>
    </source>
</reference>
<keyword evidence="2" id="KW-0342">GTP-binding</keyword>
<dbReference type="PANTHER" id="PTHR48258:SF12">
    <property type="entry name" value="TRANSPOSON PROTEIN, CACTA, EN_SPM SUB-CLASS"/>
    <property type="match status" value="1"/>
</dbReference>
<sequence length="290" mass="34720">MGPNFELWLEKKINYNGRFKVVLFKCKWVDTTRDRGYQKDRWNFNCVNFDWLIHTGEREEHEPYIEASQAPTMYYVDDIVNKGWSVAVHLKPRDLYDMGEVMEEQVYENEPYQEQELDQFFTDGDEYQPRATREKGHVCSRRWTDKSVVEDLLYGYEIRRPFPWRHYFQNTHRLIFVVDRNDNNHVVEARDKLHRVLNEVSTFCFISPGPVHKKDVMKASVMLEKKKEYATILAFDVKVTQEAQELSDELGVKFRVYIDTIKEERKGRKLLKKQSFPDCTELCLQHEGNI</sequence>
<evidence type="ECO:0000256" key="2">
    <source>
        <dbReference type="ARBA" id="ARBA00023134"/>
    </source>
</evidence>
<dbReference type="PANTHER" id="PTHR48258">
    <property type="entry name" value="DUF4218 DOMAIN-CONTAINING PROTEIN-RELATED"/>
    <property type="match status" value="1"/>
</dbReference>
<evidence type="ECO:0000313" key="4">
    <source>
        <dbReference type="EMBL" id="KAH0759859.1"/>
    </source>
</evidence>
<dbReference type="InterPro" id="IPR025312">
    <property type="entry name" value="DUF4216"/>
</dbReference>
<dbReference type="Gene3D" id="3.40.50.10050">
    <property type="entry name" value="Translation initiation factor IF- 2, domain 3"/>
    <property type="match status" value="1"/>
</dbReference>
<keyword evidence="5" id="KW-1185">Reference proteome</keyword>
<gene>
    <name evidence="4" type="ORF">KY290_023352</name>
</gene>
<comment type="caution">
    <text evidence="4">The sequence shown here is derived from an EMBL/GenBank/DDBJ whole genome shotgun (WGS) entry which is preliminary data.</text>
</comment>
<evidence type="ECO:0000313" key="5">
    <source>
        <dbReference type="Proteomes" id="UP000826656"/>
    </source>
</evidence>
<dbReference type="Proteomes" id="UP000826656">
    <property type="component" value="Unassembled WGS sequence"/>
</dbReference>
<protein>
    <recommendedName>
        <fullName evidence="3">DUF4216 domain-containing protein</fullName>
    </recommendedName>
</protein>
<keyword evidence="1" id="KW-0547">Nucleotide-binding</keyword>